<sequence length="298" mass="32136">MKLALGTVQFGLPYGATNKQGQVGAGEIERILARARAAGIDLLDTAAAYGTSEDALGASDEARAGFSIVTKTQPLRLESIDAEAVERVVDGVRRSVRRLHVAALDGLLVHHAPDLLAPGGDRLYDALQSLRAEGLVRRLGASVYTVDQLLTLLERYPLEIVQLPMNVLDQAFLQTGTLDRLAPGGIEVHVRSIFLQGILLAERLPRALQALEPGWSRFQECCAQGGLSPLQGCLAYLKTCEQVSYGVVGVEDSAQLGQILDAWEGLEGRTLPDFTGCNMAPEKMLNPSNWPAVERLNE</sequence>
<dbReference type="SUPFAM" id="SSF51430">
    <property type="entry name" value="NAD(P)-linked oxidoreductase"/>
    <property type="match status" value="1"/>
</dbReference>
<feature type="domain" description="NADP-dependent oxidoreductase" evidence="1">
    <location>
        <begin position="2"/>
        <end position="264"/>
    </location>
</feature>
<dbReference type="GO" id="GO:0005829">
    <property type="term" value="C:cytosol"/>
    <property type="evidence" value="ECO:0007669"/>
    <property type="project" value="TreeGrafter"/>
</dbReference>
<accession>F7SYZ3</accession>
<name>F7SYZ3_9BURK</name>
<proteinExistence type="predicted"/>
<protein>
    <submittedName>
        <fullName evidence="2">Aldo/keto reductase</fullName>
    </submittedName>
</protein>
<dbReference type="Pfam" id="PF00248">
    <property type="entry name" value="Aldo_ket_red"/>
    <property type="match status" value="1"/>
</dbReference>
<dbReference type="CDD" id="cd19097">
    <property type="entry name" value="AKR_unchar"/>
    <property type="match status" value="1"/>
</dbReference>
<dbReference type="eggNOG" id="COG0667">
    <property type="taxonomic scope" value="Bacteria"/>
</dbReference>
<dbReference type="PANTHER" id="PTHR42686">
    <property type="entry name" value="GH17980P-RELATED"/>
    <property type="match status" value="1"/>
</dbReference>
<dbReference type="RefSeq" id="WP_006391961.1">
    <property type="nucleotide sequence ID" value="NZ_GL982453.1"/>
</dbReference>
<dbReference type="InterPro" id="IPR036812">
    <property type="entry name" value="NAD(P)_OxRdtase_dom_sf"/>
</dbReference>
<dbReference type="HOGENOM" id="CLU_023205_11_0_4"/>
<dbReference type="InterPro" id="IPR020471">
    <property type="entry name" value="AKR"/>
</dbReference>
<dbReference type="GO" id="GO:0016491">
    <property type="term" value="F:oxidoreductase activity"/>
    <property type="evidence" value="ECO:0007669"/>
    <property type="project" value="InterPro"/>
</dbReference>
<dbReference type="AlphaFoldDB" id="F7SYZ3"/>
<dbReference type="EMBL" id="AFRQ01000037">
    <property type="protein sequence ID" value="EGP46663.1"/>
    <property type="molecule type" value="Genomic_DNA"/>
</dbReference>
<dbReference type="OrthoDB" id="9773828at2"/>
<gene>
    <name evidence="2" type="ORF">AXXA_09483</name>
</gene>
<dbReference type="Gene3D" id="3.20.20.100">
    <property type="entry name" value="NADP-dependent oxidoreductase domain"/>
    <property type="match status" value="1"/>
</dbReference>
<dbReference type="PANTHER" id="PTHR42686:SF1">
    <property type="entry name" value="GH17980P-RELATED"/>
    <property type="match status" value="1"/>
</dbReference>
<reference evidence="2 3" key="1">
    <citation type="submission" date="2011-06" db="EMBL/GenBank/DDBJ databases">
        <authorList>
            <person name="Bador J."/>
            <person name="Amoureux L."/>
            <person name="Neuwirth C."/>
        </authorList>
    </citation>
    <scope>NUCLEOTIDE SEQUENCE [LARGE SCALE GENOMIC DNA]</scope>
    <source>
        <strain evidence="2 3">AXX-A</strain>
    </source>
</reference>
<evidence type="ECO:0000313" key="2">
    <source>
        <dbReference type="EMBL" id="EGP46663.1"/>
    </source>
</evidence>
<dbReference type="PATRIC" id="fig|1003200.3.peg.1866"/>
<organism evidence="2 3">
    <name type="scientific">Achromobacter insuavis AXX-A</name>
    <dbReference type="NCBI Taxonomy" id="1003200"/>
    <lineage>
        <taxon>Bacteria</taxon>
        <taxon>Pseudomonadati</taxon>
        <taxon>Pseudomonadota</taxon>
        <taxon>Betaproteobacteria</taxon>
        <taxon>Burkholderiales</taxon>
        <taxon>Alcaligenaceae</taxon>
        <taxon>Achromobacter</taxon>
    </lineage>
</organism>
<evidence type="ECO:0000313" key="3">
    <source>
        <dbReference type="Proteomes" id="UP000004853"/>
    </source>
</evidence>
<evidence type="ECO:0000259" key="1">
    <source>
        <dbReference type="Pfam" id="PF00248"/>
    </source>
</evidence>
<dbReference type="InterPro" id="IPR023210">
    <property type="entry name" value="NADP_OxRdtase_dom"/>
</dbReference>
<dbReference type="Proteomes" id="UP000004853">
    <property type="component" value="Unassembled WGS sequence"/>
</dbReference>
<comment type="caution">
    <text evidence="2">The sequence shown here is derived from an EMBL/GenBank/DDBJ whole genome shotgun (WGS) entry which is preliminary data.</text>
</comment>